<keyword evidence="3" id="KW-1185">Reference proteome</keyword>
<feature type="transmembrane region" description="Helical" evidence="1">
    <location>
        <begin position="473"/>
        <end position="496"/>
    </location>
</feature>
<evidence type="ECO:0000313" key="3">
    <source>
        <dbReference type="Proteomes" id="UP001447842"/>
    </source>
</evidence>
<feature type="transmembrane region" description="Helical" evidence="1">
    <location>
        <begin position="399"/>
        <end position="420"/>
    </location>
</feature>
<keyword evidence="1" id="KW-0812">Transmembrane</keyword>
<dbReference type="RefSeq" id="WP_345971415.1">
    <property type="nucleotide sequence ID" value="NZ_CP147920.1"/>
</dbReference>
<dbReference type="Gene3D" id="3.30.70.1430">
    <property type="entry name" value="Multidrug efflux transporter AcrB pore domain"/>
    <property type="match status" value="2"/>
</dbReference>
<feature type="transmembrane region" description="Helical" evidence="1">
    <location>
        <begin position="449"/>
        <end position="467"/>
    </location>
</feature>
<dbReference type="InterPro" id="IPR001036">
    <property type="entry name" value="Acrflvin-R"/>
</dbReference>
<feature type="transmembrane region" description="Helical" evidence="1">
    <location>
        <begin position="35"/>
        <end position="54"/>
    </location>
</feature>
<feature type="transmembrane region" description="Helical" evidence="1">
    <location>
        <begin position="986"/>
        <end position="1006"/>
    </location>
</feature>
<dbReference type="EMBL" id="CP147920">
    <property type="protein sequence ID" value="XAU16280.1"/>
    <property type="molecule type" value="Genomic_DNA"/>
</dbReference>
<dbReference type="Proteomes" id="UP001447842">
    <property type="component" value="Chromosome"/>
</dbReference>
<feature type="transmembrane region" description="Helical" evidence="1">
    <location>
        <begin position="533"/>
        <end position="550"/>
    </location>
</feature>
<feature type="transmembrane region" description="Helical" evidence="1">
    <location>
        <begin position="1018"/>
        <end position="1040"/>
    </location>
</feature>
<name>A0ABZ3HCM6_9BACT</name>
<dbReference type="SUPFAM" id="SSF82866">
    <property type="entry name" value="Multidrug efflux transporter AcrB transmembrane domain"/>
    <property type="match status" value="2"/>
</dbReference>
<feature type="transmembrane region" description="Helical" evidence="1">
    <location>
        <begin position="346"/>
        <end position="367"/>
    </location>
</feature>
<dbReference type="Gene3D" id="3.30.70.1440">
    <property type="entry name" value="Multidrug efflux transporter AcrB pore domain"/>
    <property type="match status" value="1"/>
</dbReference>
<dbReference type="PANTHER" id="PTHR32063:SF33">
    <property type="entry name" value="RND SUPERFAMILY EFFLUX PUMP PERMEASE COMPONENT"/>
    <property type="match status" value="1"/>
</dbReference>
<feature type="transmembrane region" description="Helical" evidence="1">
    <location>
        <begin position="890"/>
        <end position="909"/>
    </location>
</feature>
<gene>
    <name evidence="2" type="ORF">WCY31_06110</name>
</gene>
<feature type="transmembrane region" description="Helical" evidence="1">
    <location>
        <begin position="944"/>
        <end position="966"/>
    </location>
</feature>
<dbReference type="SUPFAM" id="SSF82714">
    <property type="entry name" value="Multidrug efflux transporter AcrB TolC docking domain, DN and DC subdomains"/>
    <property type="match status" value="1"/>
</dbReference>
<evidence type="ECO:0000256" key="1">
    <source>
        <dbReference type="SAM" id="Phobius"/>
    </source>
</evidence>
<organism evidence="2 3">
    <name type="scientific">Sulfurimonas diazotrophicus</name>
    <dbReference type="NCBI Taxonomy" id="3131939"/>
    <lineage>
        <taxon>Bacteria</taxon>
        <taxon>Pseudomonadati</taxon>
        <taxon>Campylobacterota</taxon>
        <taxon>Epsilonproteobacteria</taxon>
        <taxon>Campylobacterales</taxon>
        <taxon>Sulfurimonadaceae</taxon>
        <taxon>Sulfurimonas</taxon>
    </lineage>
</organism>
<protein>
    <submittedName>
        <fullName evidence="2">Efflux RND transporter permease subunit</fullName>
    </submittedName>
</protein>
<feature type="transmembrane region" description="Helical" evidence="1">
    <location>
        <begin position="374"/>
        <end position="393"/>
    </location>
</feature>
<reference evidence="2 3" key="1">
    <citation type="submission" date="2024-03" db="EMBL/GenBank/DDBJ databases">
        <title>Sulfurimonas sp. HSL3-1.</title>
        <authorList>
            <person name="Wang S."/>
        </authorList>
    </citation>
    <scope>NUCLEOTIDE SEQUENCE [LARGE SCALE GENOMIC DNA]</scope>
    <source>
        <strain evidence="2 3">HSL3-1</strain>
    </source>
</reference>
<dbReference type="InterPro" id="IPR027463">
    <property type="entry name" value="AcrB_DN_DC_subdom"/>
</dbReference>
<proteinExistence type="predicted"/>
<dbReference type="Pfam" id="PF00873">
    <property type="entry name" value="ACR_tran"/>
    <property type="match status" value="1"/>
</dbReference>
<keyword evidence="1" id="KW-1133">Transmembrane helix</keyword>
<accession>A0ABZ3HCM6</accession>
<sequence length="1047" mass="115932">MNKSKLTAPEQTPLPESENTLFDKLLNFFIENYKINYTLFFLLFAAGIYTYTMIPKEISPEIEPDTMTIRGSYGGASVDVLNRMVVTPLEEETKNLVGVESVTSVISPGSFSVRLELDKGADKAEMAESIRDAIALVVPTLPSDMDEPAVRNVAHARGLMQVSVRSDRVGLDRLRELAQKLKSRLMAIPGVSDVTIFGDSDLFYEIMLDERRIDAYGLSHTEVLKTISELSYIYPLGKIDDAKAQYFLSVGNQKKFVDAFEQTVLNIGDRQIALRDIATVTKRYEDASTLASMNGKTAITLSLSQNPKGDAIAIGEQIYKLLESMKVDGVDYDVRQDQTTIIQERLNIVISNILFGIILITLMTFALINARMAFIIALGIPTSFVLGSIYFYFTGYSININSLIGVIIAIGIIVDDAIVVSENIQQYIEKGYAPAKAAFLGTREMAKPVTIASATTLFSFIPLLMISGRLGEIVQMIPIAFSALVIASLLESFIFLPIHAVHLLSPASRTLSWEGVNRRYSAALRLLMRYQKTFLLLFVIIIPLLIYSGFKHAKFQMFQPFDATALNITFKAAPTTTLEESLAIVQAIEKDLLKERGRFGVENVTSTAGYRRSATGDTEMFPSVGYIGVELQKKKPDNFMDSYITPYLSFYDSRRDSVRERSSKAISRDLRAWLVSQGYKEHYGLEELMVVEKGMGYAKADIRIGLMSDDYQQAIRAVKMLETELGAIDGIKYAGDNIKRGIDEIKIKVNAYGEQLGITDAYLGNFVSDLYLSKRIGVIFDGQSLLDIKVRSAYQDDFAFFESLGVPLKNGQIVRLRDVCDFEVITALERLVKDDGETTFFVFANVDSKIITASEALQKLKPTLSRLKAEGVRLKFKGEAEQKKALETDLVLATVLSVILIFIAILYLFNSIRETLIVVSVIPFSLLGVLMGHALMGLNLSMPSLIGALGLAGVIVNDGIIMMSTLRHAGSADEIHLLAGRRFRPIILTSLTTLVGLSSLIFFASGQAATFQPLAVSLGFGLAWGTVLNLFYLPVMYSYVHKQRVPS</sequence>
<dbReference type="PANTHER" id="PTHR32063">
    <property type="match status" value="1"/>
</dbReference>
<feature type="transmembrane region" description="Helical" evidence="1">
    <location>
        <begin position="916"/>
        <end position="938"/>
    </location>
</feature>
<dbReference type="PRINTS" id="PR00702">
    <property type="entry name" value="ACRIFLAVINRP"/>
</dbReference>
<keyword evidence="1" id="KW-0472">Membrane</keyword>
<evidence type="ECO:0000313" key="2">
    <source>
        <dbReference type="EMBL" id="XAU16280.1"/>
    </source>
</evidence>
<dbReference type="SUPFAM" id="SSF82693">
    <property type="entry name" value="Multidrug efflux transporter AcrB pore domain, PN1, PN2, PC1 and PC2 subdomains"/>
    <property type="match status" value="2"/>
</dbReference>
<dbReference type="Gene3D" id="3.30.70.1320">
    <property type="entry name" value="Multidrug efflux transporter AcrB pore domain like"/>
    <property type="match status" value="1"/>
</dbReference>
<dbReference type="Gene3D" id="1.20.1640.10">
    <property type="entry name" value="Multidrug efflux transporter AcrB transmembrane domain"/>
    <property type="match status" value="2"/>
</dbReference>
<dbReference type="Gene3D" id="3.30.2090.10">
    <property type="entry name" value="Multidrug efflux transporter AcrB TolC docking domain, DN and DC subdomains"/>
    <property type="match status" value="2"/>
</dbReference>